<dbReference type="InterPro" id="IPR011006">
    <property type="entry name" value="CheY-like_superfamily"/>
</dbReference>
<dbReference type="OrthoDB" id="9810730at2"/>
<evidence type="ECO:0000256" key="11">
    <source>
        <dbReference type="ARBA" id="ARBA00022989"/>
    </source>
</evidence>
<dbReference type="InterPro" id="IPR004358">
    <property type="entry name" value="Sig_transdc_His_kin-like_C"/>
</dbReference>
<accession>A0A432W506</accession>
<dbReference type="GO" id="GO:0005886">
    <property type="term" value="C:plasma membrane"/>
    <property type="evidence" value="ECO:0007669"/>
    <property type="project" value="UniProtKB-SubCell"/>
</dbReference>
<dbReference type="EMBL" id="PIPM01000028">
    <property type="protein sequence ID" value="RUO24945.1"/>
    <property type="molecule type" value="Genomic_DNA"/>
</dbReference>
<comment type="subcellular location">
    <subcellularLocation>
        <location evidence="2">Cell membrane</location>
        <topology evidence="2">Multi-pass membrane protein</topology>
    </subcellularLocation>
</comment>
<keyword evidence="6" id="KW-0808">Transferase</keyword>
<evidence type="ECO:0000256" key="10">
    <source>
        <dbReference type="ARBA" id="ARBA00022840"/>
    </source>
</evidence>
<dbReference type="Pfam" id="PF02518">
    <property type="entry name" value="HATPase_c"/>
    <property type="match status" value="1"/>
</dbReference>
<feature type="domain" description="Response regulatory" evidence="16">
    <location>
        <begin position="361"/>
        <end position="475"/>
    </location>
</feature>
<dbReference type="Proteomes" id="UP000288405">
    <property type="component" value="Unassembled WGS sequence"/>
</dbReference>
<dbReference type="SUPFAM" id="SSF55874">
    <property type="entry name" value="ATPase domain of HSP90 chaperone/DNA topoisomerase II/histidine kinase"/>
    <property type="match status" value="1"/>
</dbReference>
<dbReference type="Gene3D" id="3.30.450.40">
    <property type="match status" value="1"/>
</dbReference>
<dbReference type="CDD" id="cd17546">
    <property type="entry name" value="REC_hyHK_CKI1_RcsC-like"/>
    <property type="match status" value="1"/>
</dbReference>
<evidence type="ECO:0000256" key="4">
    <source>
        <dbReference type="ARBA" id="ARBA00022475"/>
    </source>
</evidence>
<dbReference type="InterPro" id="IPR036097">
    <property type="entry name" value="HisK_dim/P_sf"/>
</dbReference>
<dbReference type="InterPro" id="IPR005467">
    <property type="entry name" value="His_kinase_dom"/>
</dbReference>
<evidence type="ECO:0000256" key="6">
    <source>
        <dbReference type="ARBA" id="ARBA00022679"/>
    </source>
</evidence>
<keyword evidence="10" id="KW-0067">ATP-binding</keyword>
<dbReference type="SUPFAM" id="SSF55781">
    <property type="entry name" value="GAF domain-like"/>
    <property type="match status" value="1"/>
</dbReference>
<evidence type="ECO:0000256" key="7">
    <source>
        <dbReference type="ARBA" id="ARBA00022692"/>
    </source>
</evidence>
<evidence type="ECO:0000259" key="16">
    <source>
        <dbReference type="PROSITE" id="PS50110"/>
    </source>
</evidence>
<keyword evidence="5 14" id="KW-0597">Phosphoprotein</keyword>
<evidence type="ECO:0000256" key="3">
    <source>
        <dbReference type="ARBA" id="ARBA00012438"/>
    </source>
</evidence>
<dbReference type="PROSITE" id="PS50110">
    <property type="entry name" value="RESPONSE_REGULATORY"/>
    <property type="match status" value="1"/>
</dbReference>
<evidence type="ECO:0000256" key="12">
    <source>
        <dbReference type="ARBA" id="ARBA00023012"/>
    </source>
</evidence>
<dbReference type="AlphaFoldDB" id="A0A432W506"/>
<dbReference type="SMART" id="SM00448">
    <property type="entry name" value="REC"/>
    <property type="match status" value="1"/>
</dbReference>
<dbReference type="EC" id="2.7.13.3" evidence="3"/>
<dbReference type="Gene3D" id="3.30.565.10">
    <property type="entry name" value="Histidine kinase-like ATPase, C-terminal domain"/>
    <property type="match status" value="1"/>
</dbReference>
<sequence length="481" mass="54404">MIGEWLEAHRAGREMIIPAVEELEVGSRLREIVEPQGIKSLITIPMLHHSQLIGFIGFDSVRQHHCYTEKEKKLLWLYSEMLVNIHEREKAIANIVYERERAESANRAKSQFLANMSHEIRTPLNGIIGFTELLQDTQLDEQQQEFVKTINQASNLLYGIVNDILDFSKIEAGKLELVSDSTSLVQIIQHLSNLFTPKARNRGVDLQFDLQLDGHELIETDELRFTQVLVNLINNAIKFTYTGLVRVAIKCIGVHRRFVDFSIVIEDTGIGMDEELIHRLFRPFEQADSSTARVFGGTGLGLAISQRIVNAMGGKIMVESAPGVGSKFFFNLSFKRVLSANVLNSQASINETSVPSLRGKRILIAEDVRLNRELLGHWLTRTQCEIVYAENGQEAVDCALEQDFDLILMDLQMPLLDGFDASKRITANRPDIPIFALSAAISELDMARSKECGMRRHLPKPISRSDFYAAIAEELFKKRQK</sequence>
<proteinExistence type="predicted"/>
<dbReference type="Pfam" id="PF00072">
    <property type="entry name" value="Response_reg"/>
    <property type="match status" value="1"/>
</dbReference>
<protein>
    <recommendedName>
        <fullName evidence="3">histidine kinase</fullName>
        <ecNumber evidence="3">2.7.13.3</ecNumber>
    </recommendedName>
</protein>
<evidence type="ECO:0000256" key="9">
    <source>
        <dbReference type="ARBA" id="ARBA00022777"/>
    </source>
</evidence>
<evidence type="ECO:0000256" key="2">
    <source>
        <dbReference type="ARBA" id="ARBA00004651"/>
    </source>
</evidence>
<keyword evidence="12" id="KW-0902">Two-component regulatory system</keyword>
<evidence type="ECO:0000256" key="5">
    <source>
        <dbReference type="ARBA" id="ARBA00022553"/>
    </source>
</evidence>
<organism evidence="17 18">
    <name type="scientific">Aliidiomarina sanyensis</name>
    <dbReference type="NCBI Taxonomy" id="1249555"/>
    <lineage>
        <taxon>Bacteria</taxon>
        <taxon>Pseudomonadati</taxon>
        <taxon>Pseudomonadota</taxon>
        <taxon>Gammaproteobacteria</taxon>
        <taxon>Alteromonadales</taxon>
        <taxon>Idiomarinaceae</taxon>
        <taxon>Aliidiomarina</taxon>
    </lineage>
</organism>
<keyword evidence="4" id="KW-1003">Cell membrane</keyword>
<comment type="catalytic activity">
    <reaction evidence="1">
        <text>ATP + protein L-histidine = ADP + protein N-phospho-L-histidine.</text>
        <dbReference type="EC" id="2.7.13.3"/>
    </reaction>
</comment>
<dbReference type="PANTHER" id="PTHR45339">
    <property type="entry name" value="HYBRID SIGNAL TRANSDUCTION HISTIDINE KINASE J"/>
    <property type="match status" value="1"/>
</dbReference>
<evidence type="ECO:0000259" key="15">
    <source>
        <dbReference type="PROSITE" id="PS50109"/>
    </source>
</evidence>
<keyword evidence="7" id="KW-0812">Transmembrane</keyword>
<keyword evidence="11" id="KW-1133">Transmembrane helix</keyword>
<evidence type="ECO:0000313" key="18">
    <source>
        <dbReference type="Proteomes" id="UP000288405"/>
    </source>
</evidence>
<keyword evidence="13" id="KW-0472">Membrane</keyword>
<keyword evidence="9" id="KW-0418">Kinase</keyword>
<dbReference type="SUPFAM" id="SSF47384">
    <property type="entry name" value="Homodimeric domain of signal transducing histidine kinase"/>
    <property type="match status" value="1"/>
</dbReference>
<comment type="caution">
    <text evidence="17">The sequence shown here is derived from an EMBL/GenBank/DDBJ whole genome shotgun (WGS) entry which is preliminary data.</text>
</comment>
<name>A0A432W506_9GAMM</name>
<dbReference type="SUPFAM" id="SSF52172">
    <property type="entry name" value="CheY-like"/>
    <property type="match status" value="1"/>
</dbReference>
<dbReference type="InterPro" id="IPR003661">
    <property type="entry name" value="HisK_dim/P_dom"/>
</dbReference>
<dbReference type="InterPro" id="IPR029016">
    <property type="entry name" value="GAF-like_dom_sf"/>
</dbReference>
<dbReference type="FunFam" id="3.30.565.10:FF:000010">
    <property type="entry name" value="Sensor histidine kinase RcsC"/>
    <property type="match status" value="1"/>
</dbReference>
<dbReference type="PRINTS" id="PR00344">
    <property type="entry name" value="BCTRLSENSOR"/>
</dbReference>
<feature type="domain" description="Histidine kinase" evidence="15">
    <location>
        <begin position="115"/>
        <end position="336"/>
    </location>
</feature>
<dbReference type="InterPro" id="IPR001789">
    <property type="entry name" value="Sig_transdc_resp-reg_receiver"/>
</dbReference>
<dbReference type="GO" id="GO:0005524">
    <property type="term" value="F:ATP binding"/>
    <property type="evidence" value="ECO:0007669"/>
    <property type="project" value="UniProtKB-KW"/>
</dbReference>
<evidence type="ECO:0000313" key="17">
    <source>
        <dbReference type="EMBL" id="RUO24945.1"/>
    </source>
</evidence>
<evidence type="ECO:0000256" key="8">
    <source>
        <dbReference type="ARBA" id="ARBA00022741"/>
    </source>
</evidence>
<evidence type="ECO:0000256" key="1">
    <source>
        <dbReference type="ARBA" id="ARBA00000085"/>
    </source>
</evidence>
<dbReference type="RefSeq" id="WP_133306947.1">
    <property type="nucleotide sequence ID" value="NZ_PIPM01000028.1"/>
</dbReference>
<dbReference type="FunFam" id="1.10.287.130:FF:000003">
    <property type="entry name" value="Histidine kinase"/>
    <property type="match status" value="1"/>
</dbReference>
<dbReference type="Gene3D" id="3.40.50.2300">
    <property type="match status" value="1"/>
</dbReference>
<keyword evidence="8" id="KW-0547">Nucleotide-binding</keyword>
<dbReference type="Pfam" id="PF00512">
    <property type="entry name" value="HisKA"/>
    <property type="match status" value="1"/>
</dbReference>
<dbReference type="GO" id="GO:0000155">
    <property type="term" value="F:phosphorelay sensor kinase activity"/>
    <property type="evidence" value="ECO:0007669"/>
    <property type="project" value="InterPro"/>
</dbReference>
<dbReference type="SMART" id="SM00388">
    <property type="entry name" value="HisKA"/>
    <property type="match status" value="1"/>
</dbReference>
<keyword evidence="18" id="KW-1185">Reference proteome</keyword>
<feature type="modified residue" description="4-aspartylphosphate" evidence="14">
    <location>
        <position position="410"/>
    </location>
</feature>
<dbReference type="CDD" id="cd00082">
    <property type="entry name" value="HisKA"/>
    <property type="match status" value="1"/>
</dbReference>
<dbReference type="InterPro" id="IPR036890">
    <property type="entry name" value="HATPase_C_sf"/>
</dbReference>
<dbReference type="PANTHER" id="PTHR45339:SF1">
    <property type="entry name" value="HYBRID SIGNAL TRANSDUCTION HISTIDINE KINASE J"/>
    <property type="match status" value="1"/>
</dbReference>
<dbReference type="InterPro" id="IPR003594">
    <property type="entry name" value="HATPase_dom"/>
</dbReference>
<dbReference type="CDD" id="cd16922">
    <property type="entry name" value="HATPase_EvgS-ArcB-TorS-like"/>
    <property type="match status" value="1"/>
</dbReference>
<reference evidence="17 18" key="1">
    <citation type="journal article" date="2011" name="Front. Microbiol.">
        <title>Genomic signatures of strain selection and enhancement in Bacillus atrophaeus var. globigii, a historical biowarfare simulant.</title>
        <authorList>
            <person name="Gibbons H.S."/>
            <person name="Broomall S.M."/>
            <person name="McNew L.A."/>
            <person name="Daligault H."/>
            <person name="Chapman C."/>
            <person name="Bruce D."/>
            <person name="Karavis M."/>
            <person name="Krepps M."/>
            <person name="McGregor P.A."/>
            <person name="Hong C."/>
            <person name="Park K.H."/>
            <person name="Akmal A."/>
            <person name="Feldman A."/>
            <person name="Lin J.S."/>
            <person name="Chang W.E."/>
            <person name="Higgs B.W."/>
            <person name="Demirev P."/>
            <person name="Lindquist J."/>
            <person name="Liem A."/>
            <person name="Fochler E."/>
            <person name="Read T.D."/>
            <person name="Tapia R."/>
            <person name="Johnson S."/>
            <person name="Bishop-Lilly K.A."/>
            <person name="Detter C."/>
            <person name="Han C."/>
            <person name="Sozhamannan S."/>
            <person name="Rosenzweig C.N."/>
            <person name="Skowronski E.W."/>
        </authorList>
    </citation>
    <scope>NUCLEOTIDE SEQUENCE [LARGE SCALE GENOMIC DNA]</scope>
    <source>
        <strain evidence="17 18">GYP-17</strain>
    </source>
</reference>
<dbReference type="SMART" id="SM00387">
    <property type="entry name" value="HATPase_c"/>
    <property type="match status" value="1"/>
</dbReference>
<dbReference type="Gene3D" id="1.10.287.130">
    <property type="match status" value="1"/>
</dbReference>
<evidence type="ECO:0000256" key="13">
    <source>
        <dbReference type="ARBA" id="ARBA00023136"/>
    </source>
</evidence>
<evidence type="ECO:0000256" key="14">
    <source>
        <dbReference type="PROSITE-ProRule" id="PRU00169"/>
    </source>
</evidence>
<dbReference type="PROSITE" id="PS50109">
    <property type="entry name" value="HIS_KIN"/>
    <property type="match status" value="1"/>
</dbReference>
<gene>
    <name evidence="17" type="ORF">CWE11_11890</name>
</gene>